<evidence type="ECO:0000313" key="1">
    <source>
        <dbReference type="EMBL" id="ELZ15374.1"/>
    </source>
</evidence>
<dbReference type="AlphaFoldDB" id="M0C0B9"/>
<dbReference type="Proteomes" id="UP000011615">
    <property type="component" value="Unassembled WGS sequence"/>
</dbReference>
<organism evidence="1 2">
    <name type="scientific">Natrinema limicola JCM 13563</name>
    <dbReference type="NCBI Taxonomy" id="1230457"/>
    <lineage>
        <taxon>Archaea</taxon>
        <taxon>Methanobacteriati</taxon>
        <taxon>Methanobacteriota</taxon>
        <taxon>Stenosarchaea group</taxon>
        <taxon>Halobacteria</taxon>
        <taxon>Halobacteriales</taxon>
        <taxon>Natrialbaceae</taxon>
        <taxon>Natrinema</taxon>
    </lineage>
</organism>
<dbReference type="InterPro" id="IPR036286">
    <property type="entry name" value="LexA/Signal_pep-like_sf"/>
</dbReference>
<accession>M0C0B9</accession>
<dbReference type="OrthoDB" id="50404at2157"/>
<dbReference type="CDD" id="cd06530">
    <property type="entry name" value="S26_SPase_I"/>
    <property type="match status" value="1"/>
</dbReference>
<comment type="caution">
    <text evidence="1">The sequence shown here is derived from an EMBL/GenBank/DDBJ whole genome shotgun (WGS) entry which is preliminary data.</text>
</comment>
<evidence type="ECO:0000313" key="2">
    <source>
        <dbReference type="Proteomes" id="UP000011615"/>
    </source>
</evidence>
<dbReference type="Gene3D" id="2.10.109.10">
    <property type="entry name" value="Umud Fragment, subunit A"/>
    <property type="match status" value="1"/>
</dbReference>
<dbReference type="InterPro" id="IPR019533">
    <property type="entry name" value="Peptidase_S26"/>
</dbReference>
<dbReference type="SUPFAM" id="SSF51306">
    <property type="entry name" value="LexA/Signal peptidase"/>
    <property type="match status" value="1"/>
</dbReference>
<dbReference type="RefSeq" id="WP_008015475.1">
    <property type="nucleotide sequence ID" value="NZ_AOIT01000091.1"/>
</dbReference>
<dbReference type="eggNOG" id="arCOG01739">
    <property type="taxonomic scope" value="Archaea"/>
</dbReference>
<dbReference type="EMBL" id="AOIT01000091">
    <property type="protein sequence ID" value="ELZ15374.1"/>
    <property type="molecule type" value="Genomic_DNA"/>
</dbReference>
<gene>
    <name evidence="1" type="ORF">C476_17892</name>
</gene>
<proteinExistence type="predicted"/>
<dbReference type="GO" id="GO:0006465">
    <property type="term" value="P:signal peptide processing"/>
    <property type="evidence" value="ECO:0007669"/>
    <property type="project" value="InterPro"/>
</dbReference>
<dbReference type="GO" id="GO:0004252">
    <property type="term" value="F:serine-type endopeptidase activity"/>
    <property type="evidence" value="ECO:0007669"/>
    <property type="project" value="InterPro"/>
</dbReference>
<reference evidence="1 2" key="1">
    <citation type="journal article" date="2014" name="PLoS Genet.">
        <title>Phylogenetically driven sequencing of extremely halophilic archaea reveals strategies for static and dynamic osmo-response.</title>
        <authorList>
            <person name="Becker E.A."/>
            <person name="Seitzer P.M."/>
            <person name="Tritt A."/>
            <person name="Larsen D."/>
            <person name="Krusor M."/>
            <person name="Yao A.I."/>
            <person name="Wu D."/>
            <person name="Madern D."/>
            <person name="Eisen J.A."/>
            <person name="Darling A.E."/>
            <person name="Facciotti M.T."/>
        </authorList>
    </citation>
    <scope>NUCLEOTIDE SEQUENCE [LARGE SCALE GENOMIC DNA]</scope>
    <source>
        <strain evidence="1 2">JCM 13563</strain>
    </source>
</reference>
<keyword evidence="2" id="KW-1185">Reference proteome</keyword>
<dbReference type="STRING" id="1230457.C476_17892"/>
<protein>
    <submittedName>
        <fullName evidence="1">Signal peptidase i</fullName>
    </submittedName>
</protein>
<name>M0C0B9_9EURY</name>
<sequence>MKRATVALVGAFLIALAGLYGLSLVVTVHEVPTESMEPTIEADSSIVVLDWGTYDDLKDGEVIVYRVNGDDSERLVVHRIVADVEEGENWVEDLEDESLTCETAVHCPAPNEGYITKGDAASSYDQESGLSRPVDPDWIEGTYWRSPLSHSSAVGVIP</sequence>
<dbReference type="PATRIC" id="fig|1230457.4.peg.3534"/>